<name>A0ABN8SI52_9CNID</name>
<feature type="region of interest" description="Disordered" evidence="1">
    <location>
        <begin position="25"/>
        <end position="51"/>
    </location>
</feature>
<evidence type="ECO:0000313" key="3">
    <source>
        <dbReference type="Proteomes" id="UP001159427"/>
    </source>
</evidence>
<reference evidence="2 3" key="1">
    <citation type="submission" date="2022-05" db="EMBL/GenBank/DDBJ databases">
        <authorList>
            <consortium name="Genoscope - CEA"/>
            <person name="William W."/>
        </authorList>
    </citation>
    <scope>NUCLEOTIDE SEQUENCE [LARGE SCALE GENOMIC DNA]</scope>
</reference>
<evidence type="ECO:0000313" key="2">
    <source>
        <dbReference type="EMBL" id="CAH3191321.1"/>
    </source>
</evidence>
<evidence type="ECO:0000256" key="1">
    <source>
        <dbReference type="SAM" id="MobiDB-lite"/>
    </source>
</evidence>
<keyword evidence="3" id="KW-1185">Reference proteome</keyword>
<comment type="caution">
    <text evidence="2">The sequence shown here is derived from an EMBL/GenBank/DDBJ whole genome shotgun (WGS) entry which is preliminary data.</text>
</comment>
<sequence length="220" mass="25706">MHSASTVVGKVIHYVYTWIPGNAKNDSKEPEKDTRKRKRRVNFSQSVKDQSEITSRIHESFKSSKQLLSTPDGYKVCLHFQRSKAYKEDGVFSQQKFPGCHLEVVGYKFLSNEKKIGKRSALKKWLRQRTNVVHNENFHLDERSHGKRHELCFREVFECSPRLADSRYQRENLGLKGRRRFPRKQWSKETLLGTIDREINGSLVDLNESLSVIRVRPSCA</sequence>
<proteinExistence type="predicted"/>
<dbReference type="Proteomes" id="UP001159427">
    <property type="component" value="Unassembled WGS sequence"/>
</dbReference>
<feature type="compositionally biased region" description="Basic and acidic residues" evidence="1">
    <location>
        <begin position="25"/>
        <end position="34"/>
    </location>
</feature>
<protein>
    <submittedName>
        <fullName evidence="2">Uncharacterized protein</fullName>
    </submittedName>
</protein>
<accession>A0ABN8SI52</accession>
<gene>
    <name evidence="2" type="ORF">PEVE_00021622</name>
</gene>
<dbReference type="EMBL" id="CALNXI010002896">
    <property type="protein sequence ID" value="CAH3191321.1"/>
    <property type="molecule type" value="Genomic_DNA"/>
</dbReference>
<organism evidence="2 3">
    <name type="scientific">Porites evermanni</name>
    <dbReference type="NCBI Taxonomy" id="104178"/>
    <lineage>
        <taxon>Eukaryota</taxon>
        <taxon>Metazoa</taxon>
        <taxon>Cnidaria</taxon>
        <taxon>Anthozoa</taxon>
        <taxon>Hexacorallia</taxon>
        <taxon>Scleractinia</taxon>
        <taxon>Fungiina</taxon>
        <taxon>Poritidae</taxon>
        <taxon>Porites</taxon>
    </lineage>
</organism>